<sequence>MTSHPQDRPRLTGRGRPLRVVPNDVTPGDVTALRAETQVAALGVTTWPPYGSAEWLNLSPDDPRCYVATLEAAELHRRAEAERQRLDWLMEHDPEEWWREITADANAHAATLGRTLAARRTAEEIRAVRARAQNRPPHQLRATPGWPPIAIPGQPGRYLVYGQENTA</sequence>
<dbReference type="Proteomes" id="UP001604282">
    <property type="component" value="Unassembled WGS sequence"/>
</dbReference>
<feature type="region of interest" description="Disordered" evidence="1">
    <location>
        <begin position="1"/>
        <end position="25"/>
    </location>
</feature>
<accession>A0ABW7BNZ8</accession>
<dbReference type="RefSeq" id="WP_392880825.1">
    <property type="nucleotide sequence ID" value="NZ_JBICZW010000005.1"/>
</dbReference>
<gene>
    <name evidence="2" type="ORF">ACGFYS_09940</name>
</gene>
<proteinExistence type="predicted"/>
<evidence type="ECO:0000256" key="1">
    <source>
        <dbReference type="SAM" id="MobiDB-lite"/>
    </source>
</evidence>
<reference evidence="2 3" key="1">
    <citation type="submission" date="2024-10" db="EMBL/GenBank/DDBJ databases">
        <title>The Natural Products Discovery Center: Release of the First 8490 Sequenced Strains for Exploring Actinobacteria Biosynthetic Diversity.</title>
        <authorList>
            <person name="Kalkreuter E."/>
            <person name="Kautsar S.A."/>
            <person name="Yang D."/>
            <person name="Bader C.D."/>
            <person name="Teijaro C.N."/>
            <person name="Fluegel L."/>
            <person name="Davis C.M."/>
            <person name="Simpson J.R."/>
            <person name="Lauterbach L."/>
            <person name="Steele A.D."/>
            <person name="Gui C."/>
            <person name="Meng S."/>
            <person name="Li G."/>
            <person name="Viehrig K."/>
            <person name="Ye F."/>
            <person name="Su P."/>
            <person name="Kiefer A.F."/>
            <person name="Nichols A."/>
            <person name="Cepeda A.J."/>
            <person name="Yan W."/>
            <person name="Fan B."/>
            <person name="Jiang Y."/>
            <person name="Adhikari A."/>
            <person name="Zheng C.-J."/>
            <person name="Schuster L."/>
            <person name="Cowan T.M."/>
            <person name="Smanski M.J."/>
            <person name="Chevrette M.G."/>
            <person name="De Carvalho L.P.S."/>
            <person name="Shen B."/>
        </authorList>
    </citation>
    <scope>NUCLEOTIDE SEQUENCE [LARGE SCALE GENOMIC DNA]</scope>
    <source>
        <strain evidence="2 3">NPDC048229</strain>
    </source>
</reference>
<organism evidence="2 3">
    <name type="scientific">Streptomyces omiyaensis</name>
    <dbReference type="NCBI Taxonomy" id="68247"/>
    <lineage>
        <taxon>Bacteria</taxon>
        <taxon>Bacillati</taxon>
        <taxon>Actinomycetota</taxon>
        <taxon>Actinomycetes</taxon>
        <taxon>Kitasatosporales</taxon>
        <taxon>Streptomycetaceae</taxon>
        <taxon>Streptomyces</taxon>
    </lineage>
</organism>
<evidence type="ECO:0008006" key="4">
    <source>
        <dbReference type="Google" id="ProtNLM"/>
    </source>
</evidence>
<evidence type="ECO:0000313" key="2">
    <source>
        <dbReference type="EMBL" id="MFG3189252.1"/>
    </source>
</evidence>
<evidence type="ECO:0000313" key="3">
    <source>
        <dbReference type="Proteomes" id="UP001604282"/>
    </source>
</evidence>
<dbReference type="EMBL" id="JBICZW010000005">
    <property type="protein sequence ID" value="MFG3189252.1"/>
    <property type="molecule type" value="Genomic_DNA"/>
</dbReference>
<name>A0ABW7BNZ8_9ACTN</name>
<keyword evidence="3" id="KW-1185">Reference proteome</keyword>
<protein>
    <recommendedName>
        <fullName evidence="4">DUF2742 domain-containing protein</fullName>
    </recommendedName>
</protein>
<feature type="compositionally biased region" description="Basic and acidic residues" evidence="1">
    <location>
        <begin position="1"/>
        <end position="10"/>
    </location>
</feature>
<comment type="caution">
    <text evidence="2">The sequence shown here is derived from an EMBL/GenBank/DDBJ whole genome shotgun (WGS) entry which is preliminary data.</text>
</comment>